<dbReference type="CDD" id="cd02440">
    <property type="entry name" value="AdoMet_MTases"/>
    <property type="match status" value="1"/>
</dbReference>
<evidence type="ECO:0000313" key="8">
    <source>
        <dbReference type="Proteomes" id="UP000619545"/>
    </source>
</evidence>
<dbReference type="InterPro" id="IPR040601">
    <property type="entry name" value="Trm5a/b_N"/>
</dbReference>
<dbReference type="OMA" id="HYYDIQH"/>
<comment type="caution">
    <text evidence="7">The sequence shown here is derived from an EMBL/GenBank/DDBJ whole genome shotgun (WGS) entry which is preliminary data.</text>
</comment>
<dbReference type="AlphaFoldDB" id="A0A832T612"/>
<dbReference type="Gene3D" id="3.30.70.2580">
    <property type="match status" value="1"/>
</dbReference>
<evidence type="ECO:0000256" key="5">
    <source>
        <dbReference type="ARBA" id="ARBA00022694"/>
    </source>
</evidence>
<dbReference type="GeneID" id="1476700"/>
<dbReference type="RefSeq" id="WP_011018969.1">
    <property type="nucleotide sequence ID" value="NZ_DUJS01000002.1"/>
</dbReference>
<keyword evidence="3 7" id="KW-0808">Transferase</keyword>
<dbReference type="Pfam" id="PF18093">
    <property type="entry name" value="Trm5_N"/>
    <property type="match status" value="1"/>
</dbReference>
<dbReference type="PANTHER" id="PTHR23245">
    <property type="entry name" value="TRNA METHYLTRANSFERASE"/>
    <property type="match status" value="1"/>
</dbReference>
<dbReference type="GO" id="GO:0002939">
    <property type="term" value="P:tRNA N1-guanine methylation"/>
    <property type="evidence" value="ECO:0007669"/>
    <property type="project" value="TreeGrafter"/>
</dbReference>
<accession>A0A832T612</accession>
<evidence type="ECO:0000256" key="4">
    <source>
        <dbReference type="ARBA" id="ARBA00022691"/>
    </source>
</evidence>
<dbReference type="Pfam" id="PF02475">
    <property type="entry name" value="TRM5-TYW2_MTfase"/>
    <property type="match status" value="1"/>
</dbReference>
<dbReference type="PANTHER" id="PTHR23245:SF36">
    <property type="entry name" value="TRNA (GUANINE(37)-N1)-METHYLTRANSFERASE"/>
    <property type="match status" value="1"/>
</dbReference>
<dbReference type="Pfam" id="PF25133">
    <property type="entry name" value="TYW2_N_2"/>
    <property type="match status" value="1"/>
</dbReference>
<feature type="domain" description="SAM-dependent methyltransferase TRM5/TYW2-type" evidence="6">
    <location>
        <begin position="93"/>
        <end position="336"/>
    </location>
</feature>
<keyword evidence="5" id="KW-0819">tRNA processing</keyword>
<keyword evidence="1" id="KW-0963">Cytoplasm</keyword>
<evidence type="ECO:0000256" key="1">
    <source>
        <dbReference type="ARBA" id="ARBA00022490"/>
    </source>
</evidence>
<sequence length="336" mass="38755">MPELPYVAVPKHMAERARRVLSREDLLAKDVKARREEDMVLFPVRDAGRAGSVLEELGIPYEAGEAEFERTVEHRSVEEVLEDSFGWSVPVPYDVIGDVAVVQIPDELRGHEREVGRAIMKVHRRVRAVFERGPVRGVFRVRDLRRIAGKGPAVTEHREHRCRFRVDLARCYFNPRLATERRLLAEDVVEEGSTVLDLFAGVGPITVILKRFVPSVEVTACELNPVAYRYLLENLRLNRVEARAFLGDAREVSRLVGRFDYVIMNVPKMAHRFVETAVRCVRPEGRLIYYRIAPNAEEAFEELRRKADRPVELESHREVKPYSPEESLYRLVVRVH</sequence>
<dbReference type="SUPFAM" id="SSF53335">
    <property type="entry name" value="S-adenosyl-L-methionine-dependent methyltransferases"/>
    <property type="match status" value="1"/>
</dbReference>
<evidence type="ECO:0000313" key="7">
    <source>
        <dbReference type="EMBL" id="HII70179.1"/>
    </source>
</evidence>
<dbReference type="PROSITE" id="PS51684">
    <property type="entry name" value="SAM_MT_TRM5_TYW2"/>
    <property type="match status" value="1"/>
</dbReference>
<protein>
    <submittedName>
        <fullName evidence="7">Class I SAM-dependent methyltransferase family protein</fullName>
    </submittedName>
</protein>
<proteinExistence type="predicted"/>
<keyword evidence="4" id="KW-0949">S-adenosyl-L-methionine</keyword>
<dbReference type="GO" id="GO:0008175">
    <property type="term" value="F:tRNA methyltransferase activity"/>
    <property type="evidence" value="ECO:0007669"/>
    <property type="project" value="TreeGrafter"/>
</dbReference>
<dbReference type="InterPro" id="IPR029063">
    <property type="entry name" value="SAM-dependent_MTases_sf"/>
</dbReference>
<dbReference type="InterPro" id="IPR056743">
    <property type="entry name" value="TRM5-TYW2-like_MTfase"/>
</dbReference>
<evidence type="ECO:0000256" key="2">
    <source>
        <dbReference type="ARBA" id="ARBA00022603"/>
    </source>
</evidence>
<evidence type="ECO:0000256" key="3">
    <source>
        <dbReference type="ARBA" id="ARBA00022679"/>
    </source>
</evidence>
<dbReference type="Proteomes" id="UP000619545">
    <property type="component" value="Unassembled WGS sequence"/>
</dbReference>
<reference evidence="7" key="1">
    <citation type="journal article" date="2020" name="bioRxiv">
        <title>A rank-normalized archaeal taxonomy based on genome phylogeny resolves widespread incomplete and uneven classifications.</title>
        <authorList>
            <person name="Rinke C."/>
            <person name="Chuvochina M."/>
            <person name="Mussig A.J."/>
            <person name="Chaumeil P.-A."/>
            <person name="Waite D.W."/>
            <person name="Whitman W.B."/>
            <person name="Parks D.H."/>
            <person name="Hugenholtz P."/>
        </authorList>
    </citation>
    <scope>NUCLEOTIDE SEQUENCE</scope>
    <source>
        <strain evidence="7">UBA8853</strain>
    </source>
</reference>
<dbReference type="InterPro" id="IPR056744">
    <property type="entry name" value="TRM5/TYW2-like_N"/>
</dbReference>
<organism evidence="7 8">
    <name type="scientific">Methanopyrus kandleri</name>
    <dbReference type="NCBI Taxonomy" id="2320"/>
    <lineage>
        <taxon>Archaea</taxon>
        <taxon>Methanobacteriati</taxon>
        <taxon>Methanobacteriota</taxon>
        <taxon>Methanomada group</taxon>
        <taxon>Methanopyri</taxon>
        <taxon>Methanopyrales</taxon>
        <taxon>Methanopyraceae</taxon>
        <taxon>Methanopyrus</taxon>
    </lineage>
</organism>
<dbReference type="Gene3D" id="3.40.50.150">
    <property type="entry name" value="Vaccinia Virus protein VP39"/>
    <property type="match status" value="1"/>
</dbReference>
<dbReference type="EMBL" id="DUJS01000002">
    <property type="protein sequence ID" value="HII70179.1"/>
    <property type="molecule type" value="Genomic_DNA"/>
</dbReference>
<keyword evidence="2 7" id="KW-0489">Methyltransferase</keyword>
<gene>
    <name evidence="7" type="ORF">HA336_02980</name>
</gene>
<evidence type="ECO:0000259" key="6">
    <source>
        <dbReference type="PROSITE" id="PS51684"/>
    </source>
</evidence>
<dbReference type="Gene3D" id="3.30.300.110">
    <property type="entry name" value="Met-10+ protein-like domains"/>
    <property type="match status" value="1"/>
</dbReference>
<name>A0A832T612_9EURY</name>
<dbReference type="GO" id="GO:0005737">
    <property type="term" value="C:cytoplasm"/>
    <property type="evidence" value="ECO:0007669"/>
    <property type="project" value="TreeGrafter"/>
</dbReference>
<dbReference type="InterPro" id="IPR030382">
    <property type="entry name" value="MeTrfase_TRM5/TYW2"/>
</dbReference>